<keyword evidence="5" id="KW-1185">Reference proteome</keyword>
<evidence type="ECO:0000313" key="5">
    <source>
        <dbReference type="Proteomes" id="UP001152622"/>
    </source>
</evidence>
<dbReference type="GO" id="GO:0030889">
    <property type="term" value="P:negative regulation of B cell proliferation"/>
    <property type="evidence" value="ECO:0007669"/>
    <property type="project" value="TreeGrafter"/>
</dbReference>
<keyword evidence="2" id="KW-0812">Transmembrane</keyword>
<feature type="region of interest" description="Disordered" evidence="1">
    <location>
        <begin position="126"/>
        <end position="154"/>
    </location>
</feature>
<dbReference type="PANTHER" id="PTHR15511">
    <property type="entry name" value="TUMOR NECROSIS FACTOR RECEPTOR SUPERFAMILY MEMBER 13B"/>
    <property type="match status" value="1"/>
</dbReference>
<comment type="caution">
    <text evidence="4">The sequence shown here is derived from an EMBL/GenBank/DDBJ whole genome shotgun (WGS) entry which is preliminary data.</text>
</comment>
<dbReference type="InterPro" id="IPR022317">
    <property type="entry name" value="TNFR_13B"/>
</dbReference>
<protein>
    <recommendedName>
        <fullName evidence="3">TACI cysteine-rich domain-containing protein</fullName>
    </recommendedName>
</protein>
<feature type="domain" description="TACI cysteine-rich" evidence="3">
    <location>
        <begin position="42"/>
        <end position="79"/>
    </location>
</feature>
<dbReference type="OrthoDB" id="9934669at2759"/>
<feature type="compositionally biased region" description="Basic and acidic residues" evidence="1">
    <location>
        <begin position="131"/>
        <end position="150"/>
    </location>
</feature>
<dbReference type="GO" id="GO:0005886">
    <property type="term" value="C:plasma membrane"/>
    <property type="evidence" value="ECO:0007669"/>
    <property type="project" value="InterPro"/>
</dbReference>
<evidence type="ECO:0000256" key="1">
    <source>
        <dbReference type="SAM" id="MobiDB-lite"/>
    </source>
</evidence>
<proteinExistence type="predicted"/>
<dbReference type="InterPro" id="IPR015384">
    <property type="entry name" value="TACI_Cys-rich-dom"/>
</dbReference>
<dbReference type="GO" id="GO:0001782">
    <property type="term" value="P:B cell homeostasis"/>
    <property type="evidence" value="ECO:0007669"/>
    <property type="project" value="TreeGrafter"/>
</dbReference>
<evidence type="ECO:0000256" key="2">
    <source>
        <dbReference type="SAM" id="Phobius"/>
    </source>
</evidence>
<dbReference type="GO" id="GO:0002244">
    <property type="term" value="P:hematopoietic progenitor cell differentiation"/>
    <property type="evidence" value="ECO:0007669"/>
    <property type="project" value="TreeGrafter"/>
</dbReference>
<gene>
    <name evidence="4" type="ORF">SKAU_G00116610</name>
</gene>
<sequence length="246" mass="26279">MLIISPKRTALNVPEASGSRGFPRSIALPRLRCPVSSSTESLHCRAKPGHFYDPLLKKCMLCTELCGSHPVECSHACQENGAALPRGEHHTVIIYSLLGLCLAALFCTLSVALLVLMCKCRGRRGHSAGPQEKESSDDSHCPSSKDRLMDAVDGGRGQGLVEEKKAWPTETCVHCFPELQAQRRVVDKLPPPALYQQATGIAPPAGDSMQQHQVAVAVAENGHALFGSPGGKDGPLRIICSPTQSG</sequence>
<accession>A0A9Q1FMR6</accession>
<name>A0A9Q1FMR6_SYNKA</name>
<dbReference type="Gene3D" id="4.10.1290.10">
    <property type="entry name" value="Tumor necrosis factor receptor superfamily"/>
    <property type="match status" value="1"/>
</dbReference>
<organism evidence="4 5">
    <name type="scientific">Synaphobranchus kaupii</name>
    <name type="common">Kaup's arrowtooth eel</name>
    <dbReference type="NCBI Taxonomy" id="118154"/>
    <lineage>
        <taxon>Eukaryota</taxon>
        <taxon>Metazoa</taxon>
        <taxon>Chordata</taxon>
        <taxon>Craniata</taxon>
        <taxon>Vertebrata</taxon>
        <taxon>Euteleostomi</taxon>
        <taxon>Actinopterygii</taxon>
        <taxon>Neopterygii</taxon>
        <taxon>Teleostei</taxon>
        <taxon>Anguilliformes</taxon>
        <taxon>Synaphobranchidae</taxon>
        <taxon>Synaphobranchus</taxon>
    </lineage>
</organism>
<dbReference type="EMBL" id="JAINUF010000004">
    <property type="protein sequence ID" value="KAJ8362830.1"/>
    <property type="molecule type" value="Genomic_DNA"/>
</dbReference>
<evidence type="ECO:0000259" key="3">
    <source>
        <dbReference type="Pfam" id="PF09305"/>
    </source>
</evidence>
<keyword evidence="2" id="KW-0472">Membrane</keyword>
<dbReference type="AlphaFoldDB" id="A0A9Q1FMR6"/>
<dbReference type="Proteomes" id="UP001152622">
    <property type="component" value="Chromosome 4"/>
</dbReference>
<dbReference type="Pfam" id="PF09305">
    <property type="entry name" value="TACI-CRD2"/>
    <property type="match status" value="1"/>
</dbReference>
<evidence type="ECO:0000313" key="4">
    <source>
        <dbReference type="EMBL" id="KAJ8362830.1"/>
    </source>
</evidence>
<feature type="transmembrane region" description="Helical" evidence="2">
    <location>
        <begin position="92"/>
        <end position="116"/>
    </location>
</feature>
<reference evidence="4" key="1">
    <citation type="journal article" date="2023" name="Science">
        <title>Genome structures resolve the early diversification of teleost fishes.</title>
        <authorList>
            <person name="Parey E."/>
            <person name="Louis A."/>
            <person name="Montfort J."/>
            <person name="Bouchez O."/>
            <person name="Roques C."/>
            <person name="Iampietro C."/>
            <person name="Lluch J."/>
            <person name="Castinel A."/>
            <person name="Donnadieu C."/>
            <person name="Desvignes T."/>
            <person name="Floi Bucao C."/>
            <person name="Jouanno E."/>
            <person name="Wen M."/>
            <person name="Mejri S."/>
            <person name="Dirks R."/>
            <person name="Jansen H."/>
            <person name="Henkel C."/>
            <person name="Chen W.J."/>
            <person name="Zahm M."/>
            <person name="Cabau C."/>
            <person name="Klopp C."/>
            <person name="Thompson A.W."/>
            <person name="Robinson-Rechavi M."/>
            <person name="Braasch I."/>
            <person name="Lecointre G."/>
            <person name="Bobe J."/>
            <person name="Postlethwait J.H."/>
            <person name="Berthelot C."/>
            <person name="Roest Crollius H."/>
            <person name="Guiguen Y."/>
        </authorList>
    </citation>
    <scope>NUCLEOTIDE SEQUENCE</scope>
    <source>
        <strain evidence="4">WJC10195</strain>
    </source>
</reference>
<dbReference type="PANTHER" id="PTHR15511:SF2">
    <property type="entry name" value="TUMOR NECROSIS FACTOR RECEPTOR SUPERFAMILY MEMBER 13B"/>
    <property type="match status" value="1"/>
</dbReference>
<keyword evidence="2" id="KW-1133">Transmembrane helix</keyword>
<dbReference type="SUPFAM" id="SSF57586">
    <property type="entry name" value="TNF receptor-like"/>
    <property type="match status" value="1"/>
</dbReference>